<feature type="transmembrane region" description="Helical" evidence="8">
    <location>
        <begin position="182"/>
        <end position="204"/>
    </location>
</feature>
<keyword evidence="10" id="KW-1185">Reference proteome</keyword>
<feature type="transmembrane region" description="Helical" evidence="8">
    <location>
        <begin position="88"/>
        <end position="108"/>
    </location>
</feature>
<dbReference type="Pfam" id="PF07690">
    <property type="entry name" value="MFS_1"/>
    <property type="match status" value="1"/>
</dbReference>
<evidence type="ECO:0000256" key="6">
    <source>
        <dbReference type="ARBA" id="ARBA00023180"/>
    </source>
</evidence>
<feature type="region of interest" description="Disordered" evidence="7">
    <location>
        <begin position="1"/>
        <end position="23"/>
    </location>
</feature>
<gene>
    <name evidence="9" type="ORF">FPANT_8753</name>
</gene>
<accession>A0A8H5L192</accession>
<comment type="subcellular location">
    <subcellularLocation>
        <location evidence="1">Membrane</location>
        <topology evidence="1">Multi-pass membrane protein</topology>
    </subcellularLocation>
</comment>
<dbReference type="CDD" id="cd12148">
    <property type="entry name" value="fungal_TF_MHR"/>
    <property type="match status" value="1"/>
</dbReference>
<keyword evidence="3 8" id="KW-0812">Transmembrane</keyword>
<name>A0A8H5L192_9HYPO</name>
<evidence type="ECO:0000256" key="3">
    <source>
        <dbReference type="ARBA" id="ARBA00022692"/>
    </source>
</evidence>
<evidence type="ECO:0000256" key="5">
    <source>
        <dbReference type="ARBA" id="ARBA00023136"/>
    </source>
</evidence>
<dbReference type="Gene3D" id="1.20.1250.20">
    <property type="entry name" value="MFS general substrate transporter like domains"/>
    <property type="match status" value="1"/>
</dbReference>
<keyword evidence="6" id="KW-0325">Glycoprotein</keyword>
<proteinExistence type="predicted"/>
<feature type="transmembrane region" description="Helical" evidence="8">
    <location>
        <begin position="148"/>
        <end position="170"/>
    </location>
</feature>
<dbReference type="SUPFAM" id="SSF103473">
    <property type="entry name" value="MFS general substrate transporter"/>
    <property type="match status" value="1"/>
</dbReference>
<reference evidence="9 10" key="1">
    <citation type="submission" date="2020-05" db="EMBL/GenBank/DDBJ databases">
        <title>Identification and distribution of gene clusters putatively required for synthesis of sphingolipid metabolism inhibitors in phylogenetically diverse species of the filamentous fungus Fusarium.</title>
        <authorList>
            <person name="Kim H.-S."/>
            <person name="Busman M."/>
            <person name="Brown D.W."/>
            <person name="Divon H."/>
            <person name="Uhlig S."/>
            <person name="Proctor R.H."/>
        </authorList>
    </citation>
    <scope>NUCLEOTIDE SEQUENCE [LARGE SCALE GENOMIC DNA]</scope>
    <source>
        <strain evidence="9 10">NRRL 25211</strain>
    </source>
</reference>
<feature type="transmembrane region" description="Helical" evidence="8">
    <location>
        <begin position="114"/>
        <end position="136"/>
    </location>
</feature>
<dbReference type="GO" id="GO:0016020">
    <property type="term" value="C:membrane"/>
    <property type="evidence" value="ECO:0007669"/>
    <property type="project" value="UniProtKB-SubCell"/>
</dbReference>
<evidence type="ECO:0000313" key="9">
    <source>
        <dbReference type="EMBL" id="KAF5581885.1"/>
    </source>
</evidence>
<keyword evidence="2" id="KW-0813">Transport</keyword>
<dbReference type="EMBL" id="JAAOAR010000454">
    <property type="protein sequence ID" value="KAF5581885.1"/>
    <property type="molecule type" value="Genomic_DNA"/>
</dbReference>
<evidence type="ECO:0000313" key="10">
    <source>
        <dbReference type="Proteomes" id="UP000544095"/>
    </source>
</evidence>
<evidence type="ECO:0000256" key="1">
    <source>
        <dbReference type="ARBA" id="ARBA00004141"/>
    </source>
</evidence>
<organism evidence="9 10">
    <name type="scientific">Fusarium pseudoanthophilum</name>
    <dbReference type="NCBI Taxonomy" id="48495"/>
    <lineage>
        <taxon>Eukaryota</taxon>
        <taxon>Fungi</taxon>
        <taxon>Dikarya</taxon>
        <taxon>Ascomycota</taxon>
        <taxon>Pezizomycotina</taxon>
        <taxon>Sordariomycetes</taxon>
        <taxon>Hypocreomycetidae</taxon>
        <taxon>Hypocreales</taxon>
        <taxon>Nectriaceae</taxon>
        <taxon>Fusarium</taxon>
        <taxon>Fusarium fujikuroi species complex</taxon>
    </lineage>
</organism>
<evidence type="ECO:0000256" key="4">
    <source>
        <dbReference type="ARBA" id="ARBA00022989"/>
    </source>
</evidence>
<evidence type="ECO:0000256" key="8">
    <source>
        <dbReference type="SAM" id="Phobius"/>
    </source>
</evidence>
<keyword evidence="4 8" id="KW-1133">Transmembrane helix</keyword>
<keyword evidence="5 8" id="KW-0472">Membrane</keyword>
<protein>
    <recommendedName>
        <fullName evidence="11">Major facilitator superfamily (MFS) profile domain-containing protein</fullName>
    </recommendedName>
</protein>
<comment type="caution">
    <text evidence="9">The sequence shown here is derived from an EMBL/GenBank/DDBJ whole genome shotgun (WGS) entry which is preliminary data.</text>
</comment>
<evidence type="ECO:0008006" key="11">
    <source>
        <dbReference type="Google" id="ProtNLM"/>
    </source>
</evidence>
<evidence type="ECO:0000256" key="2">
    <source>
        <dbReference type="ARBA" id="ARBA00022448"/>
    </source>
</evidence>
<dbReference type="AlphaFoldDB" id="A0A8H5L192"/>
<sequence length="502" mass="55487">MAAPLSPTTGAPDAIKAKDYGASENRITPVETVQDGDMEPAKVPIMEKVDKFGAHAKTDPREIKLVKKLDRAGQVPSNMMLNRVRPSWYMASFCLAWSIVSLLSFLANTFGKMVAVRFILGIVEAPFYPGALYIISMFYTRKEIAMRLAILTTGNMFSGSFAGLIAAGIFSGLDKVRGLAGWQWLFIIQGALSAVTALMAFWLLPDHPLTTRWLTEEERQLAHSRIFTDTTDVQEGTSVWVGLRDAAADWRTYLGLVMEHGGLAREESSVSVTGRIGNLAHKFMAFLGLTLGADLPSHLRWNQETAILRPVASIQLHFDQFIILTTRTMLLYVLRNRNPFADHIEVEPRQISEATKSLANACIAAPRTFSRILTQLFVDNALARFGYFDARHLFFSTLILIISPIISPNSSDSDTVQTAFELLIAMGDSGNMAAGEYSSRLVQLQWTASQLFDRADLSTGPHCGDPQAHLAGTDRMGADPVPVMLDPQRINEYDWTKVLIPS</sequence>
<dbReference type="GO" id="GO:0022857">
    <property type="term" value="F:transmembrane transporter activity"/>
    <property type="evidence" value="ECO:0007669"/>
    <property type="project" value="InterPro"/>
</dbReference>
<dbReference type="InterPro" id="IPR036259">
    <property type="entry name" value="MFS_trans_sf"/>
</dbReference>
<dbReference type="Proteomes" id="UP000544095">
    <property type="component" value="Unassembled WGS sequence"/>
</dbReference>
<dbReference type="PANTHER" id="PTHR43791">
    <property type="entry name" value="PERMEASE-RELATED"/>
    <property type="match status" value="1"/>
</dbReference>
<dbReference type="InterPro" id="IPR011701">
    <property type="entry name" value="MFS"/>
</dbReference>
<evidence type="ECO:0000256" key="7">
    <source>
        <dbReference type="SAM" id="MobiDB-lite"/>
    </source>
</evidence>
<dbReference type="PANTHER" id="PTHR43791:SF62">
    <property type="entry name" value="MAJOR FACILITATOR SUPERFAMILY (MFS) PROFILE DOMAIN-CONTAINING PROTEIN"/>
    <property type="match status" value="1"/>
</dbReference>